<gene>
    <name evidence="3" type="ORF">JJQ60_13780</name>
</gene>
<dbReference type="Pfam" id="PF13414">
    <property type="entry name" value="TPR_11"/>
    <property type="match status" value="1"/>
</dbReference>
<dbReference type="Gene3D" id="1.25.40.10">
    <property type="entry name" value="Tetratricopeptide repeat domain"/>
    <property type="match status" value="2"/>
</dbReference>
<feature type="repeat" description="TPR" evidence="1">
    <location>
        <begin position="104"/>
        <end position="137"/>
    </location>
</feature>
<sequence length="301" mass="34474">MKQYLILIFCLHFGLLFSQENEEDREQTIAEAKQFVATGNEILSKDGNFPKAEGEYRKAIAKNPVDPTAKYNLANAYYTSEKYDEATQRYTEASKSATSKEKKHKAFHNQGNTYMEQKKYKEAVEAYKNALRNNPKDDETRYNLALAKKMLEEEQKQNDQNKDDQGGDQNQDKDQNQDNKDQKEGDDKEEKKGDQGDKEQDPKDGDQDDKGDQGEDQKDEGDEEKEDEGKPKDEGDKEEDQKGGEGKPEDQQSQPQQVQGQLSPQQVKSLLEAMNNEEKKVQDKINAKKVQGSKVQTDKDW</sequence>
<feature type="region of interest" description="Disordered" evidence="2">
    <location>
        <begin position="94"/>
        <end position="115"/>
    </location>
</feature>
<evidence type="ECO:0000256" key="2">
    <source>
        <dbReference type="SAM" id="MobiDB-lite"/>
    </source>
</evidence>
<keyword evidence="1" id="KW-0802">TPR repeat</keyword>
<feature type="region of interest" description="Disordered" evidence="2">
    <location>
        <begin position="148"/>
        <end position="301"/>
    </location>
</feature>
<dbReference type="InterPro" id="IPR019734">
    <property type="entry name" value="TPR_rpt"/>
</dbReference>
<dbReference type="SMART" id="SM00028">
    <property type="entry name" value="TPR"/>
    <property type="match status" value="3"/>
</dbReference>
<dbReference type="InterPro" id="IPR011990">
    <property type="entry name" value="TPR-like_helical_dom_sf"/>
</dbReference>
<feature type="compositionally biased region" description="Basic and acidic residues" evidence="2">
    <location>
        <begin position="149"/>
        <end position="216"/>
    </location>
</feature>
<proteinExistence type="predicted"/>
<evidence type="ECO:0000313" key="4">
    <source>
        <dbReference type="Proteomes" id="UP000651057"/>
    </source>
</evidence>
<keyword evidence="4" id="KW-1185">Reference proteome</keyword>
<dbReference type="EMBL" id="JAERQJ010000005">
    <property type="protein sequence ID" value="MBL0684595.1"/>
    <property type="molecule type" value="Genomic_DNA"/>
</dbReference>
<organism evidence="3 4">
    <name type="scientific">Aquimarina mytili</name>
    <dbReference type="NCBI Taxonomy" id="874423"/>
    <lineage>
        <taxon>Bacteria</taxon>
        <taxon>Pseudomonadati</taxon>
        <taxon>Bacteroidota</taxon>
        <taxon>Flavobacteriia</taxon>
        <taxon>Flavobacteriales</taxon>
        <taxon>Flavobacteriaceae</taxon>
        <taxon>Aquimarina</taxon>
    </lineage>
</organism>
<feature type="compositionally biased region" description="Basic and acidic residues" evidence="2">
    <location>
        <begin position="227"/>
        <end position="250"/>
    </location>
</feature>
<dbReference type="PANTHER" id="PTHR12558:SF13">
    <property type="entry name" value="CELL DIVISION CYCLE PROTEIN 27 HOMOLOG"/>
    <property type="match status" value="1"/>
</dbReference>
<comment type="caution">
    <text evidence="3">The sequence shown here is derived from an EMBL/GenBank/DDBJ whole genome shotgun (WGS) entry which is preliminary data.</text>
</comment>
<dbReference type="SUPFAM" id="SSF48452">
    <property type="entry name" value="TPR-like"/>
    <property type="match status" value="1"/>
</dbReference>
<name>A0A937D906_9FLAO</name>
<dbReference type="Proteomes" id="UP000651057">
    <property type="component" value="Unassembled WGS sequence"/>
</dbReference>
<protein>
    <submittedName>
        <fullName evidence="3">Tetratricopeptide repeat protein</fullName>
    </submittedName>
</protein>
<evidence type="ECO:0000256" key="1">
    <source>
        <dbReference type="PROSITE-ProRule" id="PRU00339"/>
    </source>
</evidence>
<feature type="compositionally biased region" description="Low complexity" evidence="2">
    <location>
        <begin position="251"/>
        <end position="267"/>
    </location>
</feature>
<dbReference type="RefSeq" id="WP_201921122.1">
    <property type="nucleotide sequence ID" value="NZ_BAABAX010000031.1"/>
</dbReference>
<accession>A0A937D906</accession>
<reference evidence="3" key="1">
    <citation type="submission" date="2021-01" db="EMBL/GenBank/DDBJ databases">
        <authorList>
            <person name="Zhong Y.L."/>
        </authorList>
    </citation>
    <scope>NUCLEOTIDE SEQUENCE</scope>
    <source>
        <strain evidence="3">KCTC 23302</strain>
    </source>
</reference>
<dbReference type="PANTHER" id="PTHR12558">
    <property type="entry name" value="CELL DIVISION CYCLE 16,23,27"/>
    <property type="match status" value="1"/>
</dbReference>
<dbReference type="PROSITE" id="PS50005">
    <property type="entry name" value="TPR"/>
    <property type="match status" value="1"/>
</dbReference>
<dbReference type="PROSITE" id="PS50293">
    <property type="entry name" value="TPR_REGION"/>
    <property type="match status" value="1"/>
</dbReference>
<feature type="compositionally biased region" description="Basic and acidic residues" evidence="2">
    <location>
        <begin position="276"/>
        <end position="286"/>
    </location>
</feature>
<feature type="compositionally biased region" description="Acidic residues" evidence="2">
    <location>
        <begin position="217"/>
        <end position="226"/>
    </location>
</feature>
<evidence type="ECO:0000313" key="3">
    <source>
        <dbReference type="EMBL" id="MBL0684595.1"/>
    </source>
</evidence>
<dbReference type="AlphaFoldDB" id="A0A937D906"/>
<dbReference type="Pfam" id="PF13432">
    <property type="entry name" value="TPR_16"/>
    <property type="match status" value="1"/>
</dbReference>